<dbReference type="Pfam" id="PF10294">
    <property type="entry name" value="Methyltransf_16"/>
    <property type="match status" value="1"/>
</dbReference>
<sequence length="424" mass="47223">NGARYVKHNDTGNDHGPNRARVLTTILYLNPEWEPQHGGQLRLHLRSGARDVAPVLNRLLLFWSDKRVPHEVMPAYRHRYAISHWYYHTDKMKEAPPPPSPSPPPTPILREPPPNPDSASSDASPTHASTSQATSHETRQPLGGAGAAATHPSRSGEKAPRGAGDRTLQREAPPKVQVEYTAVQTDEYRMLSGRTLQMTLVSQRKLHANRLWPAATLLGDWLQKHPQYIAGKSVAGAFGMCGDADTGLPSVVAALLKASLVVATDFPDEDMLANVAHNLQSNVPEQSAQTRVEGYKWGDPVDNVLGHALQHGGRFDVILMADTLYELEHTRLLSACRQCLSADGMVLITFQHHNPTMRSKVMEFFDEAKKGPEPFDHEQVFVTSVPPYNYTYYEAEENEIVDWVHCYRLFSPSWRSSVLVADID</sequence>
<reference evidence="5 6" key="1">
    <citation type="journal article" date="2015" name="Genome Biol. Evol.">
        <title>Comparative Genomics of a Bacterivorous Green Alga Reveals Evolutionary Causalities and Consequences of Phago-Mixotrophic Mode of Nutrition.</title>
        <authorList>
            <person name="Burns J.A."/>
            <person name="Paasch A."/>
            <person name="Narechania A."/>
            <person name="Kim E."/>
        </authorList>
    </citation>
    <scope>NUCLEOTIDE SEQUENCE [LARGE SCALE GENOMIC DNA]</scope>
    <source>
        <strain evidence="5 6">PLY_AMNH</strain>
    </source>
</reference>
<dbReference type="Gene3D" id="2.60.120.620">
    <property type="entry name" value="q2cbj1_9rhob like domain"/>
    <property type="match status" value="1"/>
</dbReference>
<gene>
    <name evidence="5" type="ORF">CYMTET_27206</name>
</gene>
<feature type="region of interest" description="Disordered" evidence="3">
    <location>
        <begin position="92"/>
        <end position="175"/>
    </location>
</feature>
<dbReference type="SUPFAM" id="SSF53335">
    <property type="entry name" value="S-adenosyl-L-methionine-dependent methyltransferases"/>
    <property type="match status" value="1"/>
</dbReference>
<comment type="similarity">
    <text evidence="2">Belongs to the iron/ascorbate-dependent oxidoreductase family.</text>
</comment>
<dbReference type="InterPro" id="IPR029063">
    <property type="entry name" value="SAM-dependent_MTases_sf"/>
</dbReference>
<keyword evidence="6" id="KW-1185">Reference proteome</keyword>
<protein>
    <recommendedName>
        <fullName evidence="4">Fe2OG dioxygenase domain-containing protein</fullName>
    </recommendedName>
</protein>
<dbReference type="GO" id="GO:0008198">
    <property type="term" value="F:ferrous iron binding"/>
    <property type="evidence" value="ECO:0007669"/>
    <property type="project" value="TreeGrafter"/>
</dbReference>
<evidence type="ECO:0000256" key="2">
    <source>
        <dbReference type="RuleBase" id="RU003682"/>
    </source>
</evidence>
<evidence type="ECO:0000313" key="5">
    <source>
        <dbReference type="EMBL" id="KAK3264029.1"/>
    </source>
</evidence>
<dbReference type="AlphaFoldDB" id="A0AAE0FQ84"/>
<keyword evidence="2" id="KW-0408">Iron</keyword>
<dbReference type="Proteomes" id="UP001190700">
    <property type="component" value="Unassembled WGS sequence"/>
</dbReference>
<dbReference type="InterPro" id="IPR005123">
    <property type="entry name" value="Oxoglu/Fe-dep_dioxygenase_dom"/>
</dbReference>
<keyword evidence="1" id="KW-0847">Vitamin C</keyword>
<keyword evidence="2" id="KW-0479">Metal-binding</keyword>
<dbReference type="EMBL" id="LGRX02014847">
    <property type="protein sequence ID" value="KAK3264029.1"/>
    <property type="molecule type" value="Genomic_DNA"/>
</dbReference>
<proteinExistence type="inferred from homology"/>
<dbReference type="InterPro" id="IPR051559">
    <property type="entry name" value="HIF_prolyl_hydroxylases"/>
</dbReference>
<keyword evidence="2" id="KW-0560">Oxidoreductase</keyword>
<dbReference type="PANTHER" id="PTHR12907">
    <property type="entry name" value="EGL NINE HOMOLOG-RELATED"/>
    <property type="match status" value="1"/>
</dbReference>
<dbReference type="GO" id="GO:0031543">
    <property type="term" value="F:peptidyl-proline dioxygenase activity"/>
    <property type="evidence" value="ECO:0007669"/>
    <property type="project" value="TreeGrafter"/>
</dbReference>
<dbReference type="PANTHER" id="PTHR12907:SF26">
    <property type="entry name" value="HIF PROLYL HYDROXYLASE, ISOFORM C"/>
    <property type="match status" value="1"/>
</dbReference>
<name>A0AAE0FQ84_9CHLO</name>
<evidence type="ECO:0000259" key="4">
    <source>
        <dbReference type="PROSITE" id="PS51471"/>
    </source>
</evidence>
<organism evidence="5 6">
    <name type="scientific">Cymbomonas tetramitiformis</name>
    <dbReference type="NCBI Taxonomy" id="36881"/>
    <lineage>
        <taxon>Eukaryota</taxon>
        <taxon>Viridiplantae</taxon>
        <taxon>Chlorophyta</taxon>
        <taxon>Pyramimonadophyceae</taxon>
        <taxon>Pyramimonadales</taxon>
        <taxon>Pyramimonadaceae</taxon>
        <taxon>Cymbomonas</taxon>
    </lineage>
</organism>
<evidence type="ECO:0000256" key="1">
    <source>
        <dbReference type="ARBA" id="ARBA00022896"/>
    </source>
</evidence>
<feature type="domain" description="Fe2OG dioxygenase" evidence="4">
    <location>
        <begin position="1"/>
        <end position="88"/>
    </location>
</feature>
<accession>A0AAE0FQ84</accession>
<dbReference type="Pfam" id="PF13640">
    <property type="entry name" value="2OG-FeII_Oxy_3"/>
    <property type="match status" value="1"/>
</dbReference>
<dbReference type="InterPro" id="IPR019410">
    <property type="entry name" value="Methyltransf_16"/>
</dbReference>
<evidence type="ECO:0000313" key="6">
    <source>
        <dbReference type="Proteomes" id="UP001190700"/>
    </source>
</evidence>
<evidence type="ECO:0000256" key="3">
    <source>
        <dbReference type="SAM" id="MobiDB-lite"/>
    </source>
</evidence>
<dbReference type="PROSITE" id="PS51471">
    <property type="entry name" value="FE2OG_OXY"/>
    <property type="match status" value="1"/>
</dbReference>
<dbReference type="InterPro" id="IPR044862">
    <property type="entry name" value="Pro_4_hyd_alph_FE2OG_OXY"/>
</dbReference>
<feature type="compositionally biased region" description="Basic and acidic residues" evidence="3">
    <location>
        <begin position="154"/>
        <end position="173"/>
    </location>
</feature>
<dbReference type="Gene3D" id="3.40.50.150">
    <property type="entry name" value="Vaccinia Virus protein VP39"/>
    <property type="match status" value="1"/>
</dbReference>
<comment type="caution">
    <text evidence="5">The sequence shown here is derived from an EMBL/GenBank/DDBJ whole genome shotgun (WGS) entry which is preliminary data.</text>
</comment>
<dbReference type="GO" id="GO:0071456">
    <property type="term" value="P:cellular response to hypoxia"/>
    <property type="evidence" value="ECO:0007669"/>
    <property type="project" value="TreeGrafter"/>
</dbReference>
<feature type="non-terminal residue" evidence="5">
    <location>
        <position position="1"/>
    </location>
</feature>
<feature type="compositionally biased region" description="Pro residues" evidence="3">
    <location>
        <begin position="95"/>
        <end position="116"/>
    </location>
</feature>
<feature type="compositionally biased region" description="Low complexity" evidence="3">
    <location>
        <begin position="117"/>
        <end position="131"/>
    </location>
</feature>
<dbReference type="GO" id="GO:0031418">
    <property type="term" value="F:L-ascorbic acid binding"/>
    <property type="evidence" value="ECO:0007669"/>
    <property type="project" value="UniProtKB-KW"/>
</dbReference>